<evidence type="ECO:0000256" key="2">
    <source>
        <dbReference type="ARBA" id="ARBA00023125"/>
    </source>
</evidence>
<dbReference type="PANTHER" id="PTHR30055">
    <property type="entry name" value="HTH-TYPE TRANSCRIPTIONAL REGULATOR RUTR"/>
    <property type="match status" value="1"/>
</dbReference>
<evidence type="ECO:0000313" key="6">
    <source>
        <dbReference type="EMBL" id="TKV57176.1"/>
    </source>
</evidence>
<organism evidence="6 7">
    <name type="scientific">Nakamurella flava</name>
    <dbReference type="NCBI Taxonomy" id="2576308"/>
    <lineage>
        <taxon>Bacteria</taxon>
        <taxon>Bacillati</taxon>
        <taxon>Actinomycetota</taxon>
        <taxon>Actinomycetes</taxon>
        <taxon>Nakamurellales</taxon>
        <taxon>Nakamurellaceae</taxon>
        <taxon>Nakamurella</taxon>
    </lineage>
</organism>
<evidence type="ECO:0000259" key="5">
    <source>
        <dbReference type="PROSITE" id="PS50977"/>
    </source>
</evidence>
<dbReference type="Pfam" id="PF00440">
    <property type="entry name" value="TetR_N"/>
    <property type="match status" value="1"/>
</dbReference>
<dbReference type="PROSITE" id="PS01081">
    <property type="entry name" value="HTH_TETR_1"/>
    <property type="match status" value="1"/>
</dbReference>
<accession>A0A4U6QBB9</accession>
<dbReference type="AlphaFoldDB" id="A0A4U6QBB9"/>
<dbReference type="SUPFAM" id="SSF46689">
    <property type="entry name" value="Homeodomain-like"/>
    <property type="match status" value="1"/>
</dbReference>
<dbReference type="PANTHER" id="PTHR30055:SF238">
    <property type="entry name" value="MYCOFACTOCIN BIOSYNTHESIS TRANSCRIPTIONAL REGULATOR MFTR-RELATED"/>
    <property type="match status" value="1"/>
</dbReference>
<dbReference type="InterPro" id="IPR009057">
    <property type="entry name" value="Homeodomain-like_sf"/>
</dbReference>
<protein>
    <submittedName>
        <fullName evidence="6">TetR family transcriptional regulator</fullName>
    </submittedName>
</protein>
<dbReference type="Proteomes" id="UP000306985">
    <property type="component" value="Unassembled WGS sequence"/>
</dbReference>
<keyword evidence="7" id="KW-1185">Reference proteome</keyword>
<dbReference type="GO" id="GO:0000976">
    <property type="term" value="F:transcription cis-regulatory region binding"/>
    <property type="evidence" value="ECO:0007669"/>
    <property type="project" value="TreeGrafter"/>
</dbReference>
<gene>
    <name evidence="6" type="ORF">FDO65_19950</name>
</gene>
<feature type="domain" description="HTH tetR-type" evidence="5">
    <location>
        <begin position="15"/>
        <end position="75"/>
    </location>
</feature>
<dbReference type="EMBL" id="SZZH01000006">
    <property type="protein sequence ID" value="TKV57176.1"/>
    <property type="molecule type" value="Genomic_DNA"/>
</dbReference>
<dbReference type="Pfam" id="PF17754">
    <property type="entry name" value="TetR_C_14"/>
    <property type="match status" value="1"/>
</dbReference>
<sequence length="217" mass="23233">MQVDAVEGLRTTKKRATRTQLITAARRLTVEHGLDGVTVEMIAAEAGVSVRTFHNYFPTKDDALVGDQPELGDEEAARRFVAGGPTGVLLPDLVDLVDPSRTIDGTDPSELRLVHTVLLAEPRLLARQLAHAMAQEDRIAGLIAQRRGRTAPDAACRTVAAVVGAVLRAAFTEWVTADDGSPLRSHLDACLAVAMTELGPDPAALREPRPSADLEYS</sequence>
<evidence type="ECO:0000256" key="1">
    <source>
        <dbReference type="ARBA" id="ARBA00023015"/>
    </source>
</evidence>
<evidence type="ECO:0000256" key="4">
    <source>
        <dbReference type="PROSITE-ProRule" id="PRU00335"/>
    </source>
</evidence>
<reference evidence="6 7" key="1">
    <citation type="submission" date="2019-05" db="EMBL/GenBank/DDBJ databases">
        <title>Nakamurella sp. N5BH11, whole genome shotgun sequence.</title>
        <authorList>
            <person name="Tuo L."/>
        </authorList>
    </citation>
    <scope>NUCLEOTIDE SEQUENCE [LARGE SCALE GENOMIC DNA]</scope>
    <source>
        <strain evidence="6 7">N5BH11</strain>
    </source>
</reference>
<evidence type="ECO:0000313" key="7">
    <source>
        <dbReference type="Proteomes" id="UP000306985"/>
    </source>
</evidence>
<feature type="DNA-binding region" description="H-T-H motif" evidence="4">
    <location>
        <begin position="38"/>
        <end position="57"/>
    </location>
</feature>
<dbReference type="InterPro" id="IPR050109">
    <property type="entry name" value="HTH-type_TetR-like_transc_reg"/>
</dbReference>
<proteinExistence type="predicted"/>
<name>A0A4U6QBB9_9ACTN</name>
<dbReference type="Gene3D" id="1.10.357.10">
    <property type="entry name" value="Tetracycline Repressor, domain 2"/>
    <property type="match status" value="1"/>
</dbReference>
<dbReference type="InterPro" id="IPR041347">
    <property type="entry name" value="MftR_C"/>
</dbReference>
<evidence type="ECO:0000256" key="3">
    <source>
        <dbReference type="ARBA" id="ARBA00023163"/>
    </source>
</evidence>
<dbReference type="InterPro" id="IPR001647">
    <property type="entry name" value="HTH_TetR"/>
</dbReference>
<dbReference type="InterPro" id="IPR023772">
    <property type="entry name" value="DNA-bd_HTH_TetR-type_CS"/>
</dbReference>
<comment type="caution">
    <text evidence="6">The sequence shown here is derived from an EMBL/GenBank/DDBJ whole genome shotgun (WGS) entry which is preliminary data.</text>
</comment>
<dbReference type="OrthoDB" id="8688418at2"/>
<dbReference type="PROSITE" id="PS50977">
    <property type="entry name" value="HTH_TETR_2"/>
    <property type="match status" value="1"/>
</dbReference>
<dbReference type="GO" id="GO:0003700">
    <property type="term" value="F:DNA-binding transcription factor activity"/>
    <property type="evidence" value="ECO:0007669"/>
    <property type="project" value="TreeGrafter"/>
</dbReference>
<keyword evidence="1" id="KW-0805">Transcription regulation</keyword>
<keyword evidence="2 4" id="KW-0238">DNA-binding</keyword>
<dbReference type="PRINTS" id="PR00455">
    <property type="entry name" value="HTHTETR"/>
</dbReference>
<keyword evidence="3" id="KW-0804">Transcription</keyword>